<evidence type="ECO:0000256" key="1">
    <source>
        <dbReference type="SAM" id="Coils"/>
    </source>
</evidence>
<dbReference type="InterPro" id="IPR027417">
    <property type="entry name" value="P-loop_NTPase"/>
</dbReference>
<feature type="coiled-coil region" evidence="1">
    <location>
        <begin position="325"/>
        <end position="355"/>
    </location>
</feature>
<dbReference type="Gene3D" id="3.40.50.300">
    <property type="entry name" value="P-loop containing nucleotide triphosphate hydrolases"/>
    <property type="match status" value="2"/>
</dbReference>
<dbReference type="PANTHER" id="PTHR32182:SF0">
    <property type="entry name" value="DNA REPLICATION AND REPAIR PROTEIN RECF"/>
    <property type="match status" value="1"/>
</dbReference>
<feature type="coiled-coil region" evidence="1">
    <location>
        <begin position="416"/>
        <end position="443"/>
    </location>
</feature>
<gene>
    <name evidence="2" type="primary">smc_1</name>
    <name evidence="2" type="ORF">CLBCK_00230</name>
</gene>
<feature type="coiled-coil region" evidence="1">
    <location>
        <begin position="666"/>
        <end position="762"/>
    </location>
</feature>
<sequence>MMKRLTGIRLVNWHAFKDETIEIKNSTLLSGENGAGKSTILDAIQFVLTCSKNNFNKAANENSKRSLSGYVRFKTGREDNEFERSGDVSAHVALEFYEESKKNYFIIGAVIDSASETSEKILWYRLEKCRFEDVTFIVNNEPADIANFRLYGKELNMTFSSTRIVDAKKDFSHRLGRLNEKFFELLPKALAFKPISNVKEFVYTYILEEKSVNIDELRENIRTFKEFEDILNEVKVKIKKLEEIEVKYSSYESISRTISLHEFIVLKAEEELLKEEIEQKVKEITALNVNIDTLINKNNVIYDEITYKTKIANNIQADLYSNSEYKALETMKNSLEQAEKDYRHEKEDKDHFLKQLSEQKSYIKELSRLLLDTDTIGDFYNKMISLDENSIEEYKTTSINTENVIDKTKQDKEKYRAGNEYELKQKEDNRKDIEKQISELEKRNLQYPKEVILLKEEIIKETRKLGREIVPKILCELLEVTDPVWKNAVEGYLNTQRFYLIVDEEDFDSVLKIYERLSKAQGLHSVGVINTGGLAKYDNPLENSLAEVVVSKSTDAKRYINMILGNVIRCTNVSELKEHKTSITPTCMMYKNNVARAINPKIYKTPYIGEDAYKYQLEQAKANLNILLSEINVLKENISIVTNIIKIINKLKLENLREKCDVLKRIVDISNKVSTLKEEIFELEKNNSYMALQIKLNEVQEEIESLNLSKKKIENELINKKGNLSSINNIIDDKRRILSIKKVQVEENKNKIGSLAKEAEERFIKETESKSFEVIKNNFNVSKEGNKTKLSKTEEDLKNLQGSYNITYDFGAEVGINGINTFLDELDNLVKSKVIEYEEQVKTSRKNAEEEFKEHFLSKIQENINTAKSEFKGLNKGLKDVKFGNEEYEFKIGKSKENKEYYDMIMDNENIGEGFTLFSTSYENKHKELLNELFDKLTLDNESNEAELIKLTDYRNYMSYDIEIKYNDNTTSLFSKVCREKSGGETQTPFYVAMAASFLQLYKGVSSSSESIGIILFDEAFDKMDDARIMSMMEFYDKFNSQLQLLIGAPPQKIEPITPYVNTVLLAIKADKFSIIEDMINEKL</sequence>
<dbReference type="SUPFAM" id="SSF52540">
    <property type="entry name" value="P-loop containing nucleoside triphosphate hydrolases"/>
    <property type="match status" value="1"/>
</dbReference>
<comment type="caution">
    <text evidence="2">The sequence shown here is derived from an EMBL/GenBank/DDBJ whole genome shotgun (WGS) entry which is preliminary data.</text>
</comment>
<evidence type="ECO:0000313" key="2">
    <source>
        <dbReference type="EMBL" id="OOM66067.1"/>
    </source>
</evidence>
<accession>A0A1S8SKX5</accession>
<dbReference type="EMBL" id="LZZI01000001">
    <property type="protein sequence ID" value="OOM66067.1"/>
    <property type="molecule type" value="Genomic_DNA"/>
</dbReference>
<dbReference type="Pfam" id="PF13558">
    <property type="entry name" value="SbcC_Walker_B"/>
    <property type="match status" value="1"/>
</dbReference>
<dbReference type="GO" id="GO:0000731">
    <property type="term" value="P:DNA synthesis involved in DNA repair"/>
    <property type="evidence" value="ECO:0007669"/>
    <property type="project" value="TreeGrafter"/>
</dbReference>
<proteinExistence type="predicted"/>
<feature type="coiled-coil region" evidence="1">
    <location>
        <begin position="224"/>
        <end position="297"/>
    </location>
</feature>
<evidence type="ECO:0000313" key="3">
    <source>
        <dbReference type="Proteomes" id="UP000190973"/>
    </source>
</evidence>
<dbReference type="AlphaFoldDB" id="A0A1S8SKX5"/>
<name>A0A1S8SKX5_CLOBE</name>
<dbReference type="PANTHER" id="PTHR32182">
    <property type="entry name" value="DNA REPLICATION AND REPAIR PROTEIN RECF"/>
    <property type="match status" value="1"/>
</dbReference>
<protein>
    <submittedName>
        <fullName evidence="2">Chromosome partition protein Smc</fullName>
    </submittedName>
</protein>
<dbReference type="GO" id="GO:0006302">
    <property type="term" value="P:double-strand break repair"/>
    <property type="evidence" value="ECO:0007669"/>
    <property type="project" value="TreeGrafter"/>
</dbReference>
<keyword evidence="1" id="KW-0175">Coiled coil</keyword>
<organism evidence="2 3">
    <name type="scientific">Clostridium beijerinckii</name>
    <name type="common">Clostridium MP</name>
    <dbReference type="NCBI Taxonomy" id="1520"/>
    <lineage>
        <taxon>Bacteria</taxon>
        <taxon>Bacillati</taxon>
        <taxon>Bacillota</taxon>
        <taxon>Clostridia</taxon>
        <taxon>Eubacteriales</taxon>
        <taxon>Clostridiaceae</taxon>
        <taxon>Clostridium</taxon>
    </lineage>
</organism>
<dbReference type="RefSeq" id="WP_077836965.1">
    <property type="nucleotide sequence ID" value="NZ_JABTAE010000001.1"/>
</dbReference>
<dbReference type="Pfam" id="PF13555">
    <property type="entry name" value="AAA_29"/>
    <property type="match status" value="1"/>
</dbReference>
<reference evidence="2 3" key="1">
    <citation type="submission" date="2016-05" db="EMBL/GenBank/DDBJ databases">
        <title>Microbial solvent formation.</title>
        <authorList>
            <person name="Poehlein A."/>
            <person name="Montoya Solano J.D."/>
            <person name="Flitsch S."/>
            <person name="Krabben P."/>
            <person name="Duerre P."/>
            <person name="Daniel R."/>
        </authorList>
    </citation>
    <scope>NUCLEOTIDE SEQUENCE [LARGE SCALE GENOMIC DNA]</scope>
    <source>
        <strain evidence="2 3">DSM 53</strain>
    </source>
</reference>
<dbReference type="Proteomes" id="UP000190973">
    <property type="component" value="Unassembled WGS sequence"/>
</dbReference>